<sequence>MTPSDGHAEFILQRAFQELHQTNVIPSFQLRLRNPKIRQEIRAESLLCEIGKVSRPEANYRPRWRFLMSTKLT</sequence>
<proteinExistence type="predicted"/>
<feature type="non-terminal residue" evidence="1">
    <location>
        <position position="73"/>
    </location>
</feature>
<organism evidence="1 2">
    <name type="scientific">Nesidiocoris tenuis</name>
    <dbReference type="NCBI Taxonomy" id="355587"/>
    <lineage>
        <taxon>Eukaryota</taxon>
        <taxon>Metazoa</taxon>
        <taxon>Ecdysozoa</taxon>
        <taxon>Arthropoda</taxon>
        <taxon>Hexapoda</taxon>
        <taxon>Insecta</taxon>
        <taxon>Pterygota</taxon>
        <taxon>Neoptera</taxon>
        <taxon>Paraneoptera</taxon>
        <taxon>Hemiptera</taxon>
        <taxon>Heteroptera</taxon>
        <taxon>Panheteroptera</taxon>
        <taxon>Cimicomorpha</taxon>
        <taxon>Miridae</taxon>
        <taxon>Dicyphina</taxon>
        <taxon>Nesidiocoris</taxon>
    </lineage>
</organism>
<keyword evidence="2" id="KW-1185">Reference proteome</keyword>
<reference evidence="1 2" key="1">
    <citation type="submission" date="2020-02" db="EMBL/GenBank/DDBJ databases">
        <authorList>
            <person name="Ferguson B K."/>
        </authorList>
    </citation>
    <scope>NUCLEOTIDE SEQUENCE [LARGE SCALE GENOMIC DNA]</scope>
</reference>
<name>A0A6H5HIY1_9HEMI</name>
<protein>
    <submittedName>
        <fullName evidence="1">Uncharacterized protein</fullName>
    </submittedName>
</protein>
<evidence type="ECO:0000313" key="1">
    <source>
        <dbReference type="EMBL" id="CAB0018072.1"/>
    </source>
</evidence>
<dbReference type="EMBL" id="CADCXU010032245">
    <property type="protein sequence ID" value="CAB0018072.1"/>
    <property type="molecule type" value="Genomic_DNA"/>
</dbReference>
<dbReference type="Proteomes" id="UP000479000">
    <property type="component" value="Unassembled WGS sequence"/>
</dbReference>
<evidence type="ECO:0000313" key="2">
    <source>
        <dbReference type="Proteomes" id="UP000479000"/>
    </source>
</evidence>
<dbReference type="AlphaFoldDB" id="A0A6H5HIY1"/>
<gene>
    <name evidence="1" type="ORF">NTEN_LOCUS21981</name>
</gene>
<accession>A0A6H5HIY1</accession>